<evidence type="ECO:0000313" key="3">
    <source>
        <dbReference type="Proteomes" id="UP000704712"/>
    </source>
</evidence>
<feature type="region of interest" description="Disordered" evidence="1">
    <location>
        <begin position="23"/>
        <end position="53"/>
    </location>
</feature>
<comment type="caution">
    <text evidence="2">The sequence shown here is derived from an EMBL/GenBank/DDBJ whole genome shotgun (WGS) entry which is preliminary data.</text>
</comment>
<dbReference type="EMBL" id="JAACNO010001246">
    <property type="protein sequence ID" value="KAF4141871.1"/>
    <property type="molecule type" value="Genomic_DNA"/>
</dbReference>
<dbReference type="InterPro" id="IPR032048">
    <property type="entry name" value="TGase_elicitor"/>
</dbReference>
<reference evidence="2" key="1">
    <citation type="submission" date="2020-03" db="EMBL/GenBank/DDBJ databases">
        <title>Hybrid Assembly of Korean Phytophthora infestans isolates.</title>
        <authorList>
            <person name="Prokchorchik M."/>
            <person name="Lee Y."/>
            <person name="Seo J."/>
            <person name="Cho J.-H."/>
            <person name="Park Y.-E."/>
            <person name="Jang D.-C."/>
            <person name="Im J.-S."/>
            <person name="Choi J.-G."/>
            <person name="Park H.-J."/>
            <person name="Lee G.-B."/>
            <person name="Lee Y.-G."/>
            <person name="Hong S.-Y."/>
            <person name="Cho K."/>
            <person name="Sohn K.H."/>
        </authorList>
    </citation>
    <scope>NUCLEOTIDE SEQUENCE</scope>
    <source>
        <strain evidence="2">KR_2_A2</strain>
    </source>
</reference>
<organism evidence="2 3">
    <name type="scientific">Phytophthora infestans</name>
    <name type="common">Potato late blight agent</name>
    <name type="synonym">Botrytis infestans</name>
    <dbReference type="NCBI Taxonomy" id="4787"/>
    <lineage>
        <taxon>Eukaryota</taxon>
        <taxon>Sar</taxon>
        <taxon>Stramenopiles</taxon>
        <taxon>Oomycota</taxon>
        <taxon>Peronosporomycetes</taxon>
        <taxon>Peronosporales</taxon>
        <taxon>Peronosporaceae</taxon>
        <taxon>Phytophthora</taxon>
    </lineage>
</organism>
<protein>
    <submittedName>
        <fullName evidence="2">Transglutaminase elicitor</fullName>
    </submittedName>
</protein>
<proteinExistence type="predicted"/>
<dbReference type="AlphaFoldDB" id="A0A8S9UM28"/>
<evidence type="ECO:0000256" key="1">
    <source>
        <dbReference type="SAM" id="MobiDB-lite"/>
    </source>
</evidence>
<dbReference type="GO" id="GO:0016755">
    <property type="term" value="F:aminoacyltransferase activity"/>
    <property type="evidence" value="ECO:0007669"/>
    <property type="project" value="InterPro"/>
</dbReference>
<gene>
    <name evidence="2" type="ORF">GN958_ATG08943</name>
</gene>
<dbReference type="Proteomes" id="UP000704712">
    <property type="component" value="Unassembled WGS sequence"/>
</dbReference>
<evidence type="ECO:0000313" key="2">
    <source>
        <dbReference type="EMBL" id="KAF4141871.1"/>
    </source>
</evidence>
<accession>A0A8S9UM28</accession>
<sequence length="112" mass="12502">MLNTFCDFMQDELYMLMATTRSQAKTSKRSRFADDLVDQQGDSHDESQTQNPLDIKGLISDVYDGAKAPRLCFTGARYNGGDDGTDEYGRHTNDAYRDLESAYFHIAAANGS</sequence>
<dbReference type="Pfam" id="PF16683">
    <property type="entry name" value="TGase_elicitor"/>
    <property type="match status" value="1"/>
</dbReference>
<name>A0A8S9UM28_PHYIN</name>